<keyword evidence="1" id="KW-1133">Transmembrane helix</keyword>
<comment type="caution">
    <text evidence="2">The sequence shown here is derived from an EMBL/GenBank/DDBJ whole genome shotgun (WGS) entry which is preliminary data.</text>
</comment>
<evidence type="ECO:0000313" key="3">
    <source>
        <dbReference type="Proteomes" id="UP001240984"/>
    </source>
</evidence>
<organism evidence="2 3">
    <name type="scientific">Catenuloplanes nepalensis</name>
    <dbReference type="NCBI Taxonomy" id="587533"/>
    <lineage>
        <taxon>Bacteria</taxon>
        <taxon>Bacillati</taxon>
        <taxon>Actinomycetota</taxon>
        <taxon>Actinomycetes</taxon>
        <taxon>Micromonosporales</taxon>
        <taxon>Micromonosporaceae</taxon>
        <taxon>Catenuloplanes</taxon>
    </lineage>
</organism>
<name>A0ABT9MZA2_9ACTN</name>
<dbReference type="RefSeq" id="WP_306833621.1">
    <property type="nucleotide sequence ID" value="NZ_JAUSRA010000001.1"/>
</dbReference>
<evidence type="ECO:0000256" key="1">
    <source>
        <dbReference type="SAM" id="Phobius"/>
    </source>
</evidence>
<keyword evidence="1" id="KW-0812">Transmembrane</keyword>
<accession>A0ABT9MZA2</accession>
<evidence type="ECO:0000313" key="2">
    <source>
        <dbReference type="EMBL" id="MDP9796777.1"/>
    </source>
</evidence>
<feature type="transmembrane region" description="Helical" evidence="1">
    <location>
        <begin position="78"/>
        <end position="95"/>
    </location>
</feature>
<gene>
    <name evidence="2" type="ORF">J2S43_005289</name>
</gene>
<reference evidence="2 3" key="1">
    <citation type="submission" date="2023-07" db="EMBL/GenBank/DDBJ databases">
        <title>Sequencing the genomes of 1000 actinobacteria strains.</title>
        <authorList>
            <person name="Klenk H.-P."/>
        </authorList>
    </citation>
    <scope>NUCLEOTIDE SEQUENCE [LARGE SCALE GENOMIC DNA]</scope>
    <source>
        <strain evidence="2 3">DSM 44710</strain>
    </source>
</reference>
<feature type="transmembrane region" description="Helical" evidence="1">
    <location>
        <begin position="35"/>
        <end position="57"/>
    </location>
</feature>
<dbReference type="EMBL" id="JAUSRA010000001">
    <property type="protein sequence ID" value="MDP9796777.1"/>
    <property type="molecule type" value="Genomic_DNA"/>
</dbReference>
<feature type="transmembrane region" description="Helical" evidence="1">
    <location>
        <begin position="10"/>
        <end position="29"/>
    </location>
</feature>
<sequence length="244" mass="26788">MRGWIGVPRWLHWITLVAMSGTFLSQLLIGLDRPWTVAVSVASAALVLESAVALVVGPRAGRADARRTDPAVRKRRNAIAASVGFGLYLVVLFTVDSLPWARWAPVPAGLMLAFVVGTSVRGVVMRFVNRSRAERGRRRLEAGRGEAGGTLVLRRGGVGEVGFLRRMKVTVDRDLVAMLAYRGEVSMRLASGEYEVSAQLDWFHGGPLRIVVNEGETVAVRLSTEMPADLGFELRRDVIRVERE</sequence>
<keyword evidence="3" id="KW-1185">Reference proteome</keyword>
<dbReference type="Proteomes" id="UP001240984">
    <property type="component" value="Unassembled WGS sequence"/>
</dbReference>
<proteinExistence type="predicted"/>
<feature type="transmembrane region" description="Helical" evidence="1">
    <location>
        <begin position="107"/>
        <end position="128"/>
    </location>
</feature>
<protein>
    <submittedName>
        <fullName evidence="2">Uncharacterized protein</fullName>
    </submittedName>
</protein>
<keyword evidence="1" id="KW-0472">Membrane</keyword>